<reference evidence="2" key="1">
    <citation type="journal article" date="2022" name="bioRxiv">
        <title>Sequencing and chromosome-scale assembly of the giantPleurodeles waltlgenome.</title>
        <authorList>
            <person name="Brown T."/>
            <person name="Elewa A."/>
            <person name="Iarovenko S."/>
            <person name="Subramanian E."/>
            <person name="Araus A.J."/>
            <person name="Petzold A."/>
            <person name="Susuki M."/>
            <person name="Suzuki K.-i.T."/>
            <person name="Hayashi T."/>
            <person name="Toyoda A."/>
            <person name="Oliveira C."/>
            <person name="Osipova E."/>
            <person name="Leigh N.D."/>
            <person name="Simon A."/>
            <person name="Yun M.H."/>
        </authorList>
    </citation>
    <scope>NUCLEOTIDE SEQUENCE</scope>
    <source>
        <strain evidence="2">20211129_DDA</strain>
        <tissue evidence="2">Liver</tissue>
    </source>
</reference>
<sequence>MHRAAGAAGPGLKGGGNRVEADKEPVPPAITTEISAGPRSGTRRRGHGYSDAILGAMPPWQTLREERQLREKEECRASKVHDDLSGPGFQGLDKSYWWQQ</sequence>
<evidence type="ECO:0000256" key="1">
    <source>
        <dbReference type="SAM" id="MobiDB-lite"/>
    </source>
</evidence>
<feature type="compositionally biased region" description="Gly residues" evidence="1">
    <location>
        <begin position="8"/>
        <end position="17"/>
    </location>
</feature>
<feature type="compositionally biased region" description="Basic and acidic residues" evidence="1">
    <location>
        <begin position="74"/>
        <end position="84"/>
    </location>
</feature>
<gene>
    <name evidence="2" type="ORF">NDU88_002833</name>
</gene>
<dbReference type="AlphaFoldDB" id="A0AAV7UAS2"/>
<evidence type="ECO:0000313" key="3">
    <source>
        <dbReference type="Proteomes" id="UP001066276"/>
    </source>
</evidence>
<feature type="region of interest" description="Disordered" evidence="1">
    <location>
        <begin position="74"/>
        <end position="100"/>
    </location>
</feature>
<proteinExistence type="predicted"/>
<dbReference type="EMBL" id="JANPWB010000005">
    <property type="protein sequence ID" value="KAJ1186048.1"/>
    <property type="molecule type" value="Genomic_DNA"/>
</dbReference>
<organism evidence="2 3">
    <name type="scientific">Pleurodeles waltl</name>
    <name type="common">Iberian ribbed newt</name>
    <dbReference type="NCBI Taxonomy" id="8319"/>
    <lineage>
        <taxon>Eukaryota</taxon>
        <taxon>Metazoa</taxon>
        <taxon>Chordata</taxon>
        <taxon>Craniata</taxon>
        <taxon>Vertebrata</taxon>
        <taxon>Euteleostomi</taxon>
        <taxon>Amphibia</taxon>
        <taxon>Batrachia</taxon>
        <taxon>Caudata</taxon>
        <taxon>Salamandroidea</taxon>
        <taxon>Salamandridae</taxon>
        <taxon>Pleurodelinae</taxon>
        <taxon>Pleurodeles</taxon>
    </lineage>
</organism>
<name>A0AAV7UAS2_PLEWA</name>
<comment type="caution">
    <text evidence="2">The sequence shown here is derived from an EMBL/GenBank/DDBJ whole genome shotgun (WGS) entry which is preliminary data.</text>
</comment>
<keyword evidence="3" id="KW-1185">Reference proteome</keyword>
<feature type="region of interest" description="Disordered" evidence="1">
    <location>
        <begin position="1"/>
        <end position="60"/>
    </location>
</feature>
<dbReference type="Proteomes" id="UP001066276">
    <property type="component" value="Chromosome 3_1"/>
</dbReference>
<evidence type="ECO:0000313" key="2">
    <source>
        <dbReference type="EMBL" id="KAJ1186048.1"/>
    </source>
</evidence>
<accession>A0AAV7UAS2</accession>
<protein>
    <submittedName>
        <fullName evidence="2">Uncharacterized protein</fullName>
    </submittedName>
</protein>